<organism evidence="1 2">
    <name type="scientific">Poseidonocella sedimentorum</name>
    <dbReference type="NCBI Taxonomy" id="871652"/>
    <lineage>
        <taxon>Bacteria</taxon>
        <taxon>Pseudomonadati</taxon>
        <taxon>Pseudomonadota</taxon>
        <taxon>Alphaproteobacteria</taxon>
        <taxon>Rhodobacterales</taxon>
        <taxon>Roseobacteraceae</taxon>
        <taxon>Poseidonocella</taxon>
    </lineage>
</organism>
<gene>
    <name evidence="1" type="ORF">SAMN04515673_11536</name>
</gene>
<dbReference type="AlphaFoldDB" id="A0A1I6EMH5"/>
<dbReference type="RefSeq" id="WP_092082407.1">
    <property type="nucleotide sequence ID" value="NZ_FOYI01000015.1"/>
</dbReference>
<name>A0A1I6EMH5_9RHOB</name>
<proteinExistence type="predicted"/>
<protein>
    <submittedName>
        <fullName evidence="1">Uncharacterized protein</fullName>
    </submittedName>
</protein>
<accession>A0A1I6EMH5</accession>
<dbReference type="STRING" id="871652.SAMN04515673_11536"/>
<dbReference type="Proteomes" id="UP000199302">
    <property type="component" value="Unassembled WGS sequence"/>
</dbReference>
<reference evidence="1 2" key="1">
    <citation type="submission" date="2016-10" db="EMBL/GenBank/DDBJ databases">
        <authorList>
            <person name="de Groot N.N."/>
        </authorList>
    </citation>
    <scope>NUCLEOTIDE SEQUENCE [LARGE SCALE GENOMIC DNA]</scope>
    <source>
        <strain evidence="2">KMM 9023,NRIC 0796,JCM 17311,KCTC 23692</strain>
    </source>
</reference>
<dbReference type="OrthoDB" id="7874397at2"/>
<evidence type="ECO:0000313" key="2">
    <source>
        <dbReference type="Proteomes" id="UP000199302"/>
    </source>
</evidence>
<keyword evidence="2" id="KW-1185">Reference proteome</keyword>
<sequence length="158" mass="16719">MGYERGAVPVGSLKALPQGEARLIRTLRMWCAGPDHQAEVWAEMCERLGGVRARQGLKQFEALVGLMIEHGRRPMMRHGVACDCVGADEAIFAHFVAAAASGDRDEAVLLASLLVRADLALHAVSSAELVGLMVMGEGGRTEAPDCAAPQAPHGATLH</sequence>
<dbReference type="EMBL" id="FOYI01000015">
    <property type="protein sequence ID" value="SFR18993.1"/>
    <property type="molecule type" value="Genomic_DNA"/>
</dbReference>
<evidence type="ECO:0000313" key="1">
    <source>
        <dbReference type="EMBL" id="SFR18993.1"/>
    </source>
</evidence>